<sequence length="74" mass="7914">MVKVHLLKVVVKMSEANRGKAESVKDAGEEPCRGQRPNKPPVRSGERPVVIPKRGGVMRRIISGGSPPNPSSSS</sequence>
<accession>A0A8K0H765</accession>
<reference evidence="2" key="1">
    <citation type="submission" date="2020-03" db="EMBL/GenBank/DDBJ databases">
        <title>A high-quality chromosome-level genome assembly of a woody plant with both climbing and erect habits, Rhamnella rubrinervis.</title>
        <authorList>
            <person name="Lu Z."/>
            <person name="Yang Y."/>
            <person name="Zhu X."/>
            <person name="Sun Y."/>
        </authorList>
    </citation>
    <scope>NUCLEOTIDE SEQUENCE</scope>
    <source>
        <strain evidence="2">BYM</strain>
        <tissue evidence="2">Leaf</tissue>
    </source>
</reference>
<dbReference type="AlphaFoldDB" id="A0A8K0H765"/>
<feature type="compositionally biased region" description="Basic and acidic residues" evidence="1">
    <location>
        <begin position="15"/>
        <end position="33"/>
    </location>
</feature>
<evidence type="ECO:0000313" key="2">
    <source>
        <dbReference type="EMBL" id="KAF3446700.1"/>
    </source>
</evidence>
<keyword evidence="3" id="KW-1185">Reference proteome</keyword>
<proteinExistence type="predicted"/>
<name>A0A8K0H765_9ROSA</name>
<comment type="caution">
    <text evidence="2">The sequence shown here is derived from an EMBL/GenBank/DDBJ whole genome shotgun (WGS) entry which is preliminary data.</text>
</comment>
<evidence type="ECO:0000313" key="3">
    <source>
        <dbReference type="Proteomes" id="UP000796880"/>
    </source>
</evidence>
<organism evidence="2 3">
    <name type="scientific">Rhamnella rubrinervis</name>
    <dbReference type="NCBI Taxonomy" id="2594499"/>
    <lineage>
        <taxon>Eukaryota</taxon>
        <taxon>Viridiplantae</taxon>
        <taxon>Streptophyta</taxon>
        <taxon>Embryophyta</taxon>
        <taxon>Tracheophyta</taxon>
        <taxon>Spermatophyta</taxon>
        <taxon>Magnoliopsida</taxon>
        <taxon>eudicotyledons</taxon>
        <taxon>Gunneridae</taxon>
        <taxon>Pentapetalae</taxon>
        <taxon>rosids</taxon>
        <taxon>fabids</taxon>
        <taxon>Rosales</taxon>
        <taxon>Rhamnaceae</taxon>
        <taxon>rhamnoid group</taxon>
        <taxon>Rhamneae</taxon>
        <taxon>Rhamnella</taxon>
    </lineage>
</organism>
<protein>
    <submittedName>
        <fullName evidence="2">Uncharacterized protein</fullName>
    </submittedName>
</protein>
<gene>
    <name evidence="2" type="ORF">FNV43_RR11880</name>
</gene>
<dbReference type="Proteomes" id="UP000796880">
    <property type="component" value="Unassembled WGS sequence"/>
</dbReference>
<dbReference type="EMBL" id="VOIH02000005">
    <property type="protein sequence ID" value="KAF3446700.1"/>
    <property type="molecule type" value="Genomic_DNA"/>
</dbReference>
<evidence type="ECO:0000256" key="1">
    <source>
        <dbReference type="SAM" id="MobiDB-lite"/>
    </source>
</evidence>
<feature type="region of interest" description="Disordered" evidence="1">
    <location>
        <begin position="14"/>
        <end position="74"/>
    </location>
</feature>